<protein>
    <recommendedName>
        <fullName evidence="3">Polysaccharide biosynthesis protein C-terminal domain-containing protein</fullName>
    </recommendedName>
</protein>
<evidence type="ECO:0000313" key="2">
    <source>
        <dbReference type="EMBL" id="MPN36178.1"/>
    </source>
</evidence>
<sequence length="152" mass="17442">MQMLNQAIYPHIAKTLNKEFVAKFLKINIFISLLTAIIVYLSAPLAIKFFANGQMPEAITLTRILALWVFVGGITTYIGAPVLVSFGFSKPFNRSVLLSTIILFINYVILYIGNIFTIYNFAFALILSEIAILMYRCYFCWHYKIFIYNGRL</sequence>
<comment type="caution">
    <text evidence="2">The sequence shown here is derived from an EMBL/GenBank/DDBJ whole genome shotgun (WGS) entry which is preliminary data.</text>
</comment>
<feature type="transmembrane region" description="Helical" evidence="1">
    <location>
        <begin position="67"/>
        <end position="88"/>
    </location>
</feature>
<keyword evidence="1" id="KW-1133">Transmembrane helix</keyword>
<accession>A0A645HAX4</accession>
<keyword evidence="1" id="KW-0812">Transmembrane</keyword>
<proteinExistence type="predicted"/>
<dbReference type="AlphaFoldDB" id="A0A645HAX4"/>
<feature type="transmembrane region" description="Helical" evidence="1">
    <location>
        <begin position="118"/>
        <end position="141"/>
    </location>
</feature>
<evidence type="ECO:0000256" key="1">
    <source>
        <dbReference type="SAM" id="Phobius"/>
    </source>
</evidence>
<dbReference type="EMBL" id="VSSQ01090164">
    <property type="protein sequence ID" value="MPN36178.1"/>
    <property type="molecule type" value="Genomic_DNA"/>
</dbReference>
<reference evidence="2" key="1">
    <citation type="submission" date="2019-08" db="EMBL/GenBank/DDBJ databases">
        <authorList>
            <person name="Kucharzyk K."/>
            <person name="Murdoch R.W."/>
            <person name="Higgins S."/>
            <person name="Loffler F."/>
        </authorList>
    </citation>
    <scope>NUCLEOTIDE SEQUENCE</scope>
</reference>
<name>A0A645HAX4_9ZZZZ</name>
<feature type="transmembrane region" description="Helical" evidence="1">
    <location>
        <begin position="95"/>
        <end position="112"/>
    </location>
</feature>
<organism evidence="2">
    <name type="scientific">bioreactor metagenome</name>
    <dbReference type="NCBI Taxonomy" id="1076179"/>
    <lineage>
        <taxon>unclassified sequences</taxon>
        <taxon>metagenomes</taxon>
        <taxon>ecological metagenomes</taxon>
    </lineage>
</organism>
<keyword evidence="1" id="KW-0472">Membrane</keyword>
<feature type="transmembrane region" description="Helical" evidence="1">
    <location>
        <begin position="27"/>
        <end position="47"/>
    </location>
</feature>
<evidence type="ECO:0008006" key="3">
    <source>
        <dbReference type="Google" id="ProtNLM"/>
    </source>
</evidence>
<gene>
    <name evidence="2" type="ORF">SDC9_183685</name>
</gene>